<dbReference type="SMART" id="SM00862">
    <property type="entry name" value="Trans_reg_C"/>
    <property type="match status" value="1"/>
</dbReference>
<evidence type="ECO:0000256" key="5">
    <source>
        <dbReference type="ARBA" id="ARBA00023163"/>
    </source>
</evidence>
<evidence type="ECO:0000256" key="1">
    <source>
        <dbReference type="ARBA" id="ARBA00005820"/>
    </source>
</evidence>
<dbReference type="AlphaFoldDB" id="A0A385DD13"/>
<dbReference type="Pfam" id="PF03704">
    <property type="entry name" value="BTAD"/>
    <property type="match status" value="1"/>
</dbReference>
<feature type="DNA-binding region" description="OmpR/PhoB-type" evidence="6">
    <location>
        <begin position="1"/>
        <end position="93"/>
    </location>
</feature>
<dbReference type="Gene3D" id="1.25.40.10">
    <property type="entry name" value="Tetratricopeptide repeat domain"/>
    <property type="match status" value="1"/>
</dbReference>
<dbReference type="Gene3D" id="1.10.10.10">
    <property type="entry name" value="Winged helix-like DNA-binding domain superfamily/Winged helix DNA-binding domain"/>
    <property type="match status" value="1"/>
</dbReference>
<organism evidence="8 9">
    <name type="scientific">Streptomyces koyangensis</name>
    <dbReference type="NCBI Taxonomy" id="188770"/>
    <lineage>
        <taxon>Bacteria</taxon>
        <taxon>Bacillati</taxon>
        <taxon>Actinomycetota</taxon>
        <taxon>Actinomycetes</taxon>
        <taxon>Kitasatosporales</taxon>
        <taxon>Streptomycetaceae</taxon>
        <taxon>Streptomyces</taxon>
        <taxon>Streptomyces aurantiacus group</taxon>
    </lineage>
</organism>
<comment type="similarity">
    <text evidence="1">Belongs to the AfsR/DnrI/RedD regulatory family.</text>
</comment>
<keyword evidence="3" id="KW-0805">Transcription regulation</keyword>
<evidence type="ECO:0000256" key="3">
    <source>
        <dbReference type="ARBA" id="ARBA00023015"/>
    </source>
</evidence>
<dbReference type="GO" id="GO:0006355">
    <property type="term" value="P:regulation of DNA-templated transcription"/>
    <property type="evidence" value="ECO:0007669"/>
    <property type="project" value="InterPro"/>
</dbReference>
<evidence type="ECO:0000256" key="2">
    <source>
        <dbReference type="ARBA" id="ARBA00023012"/>
    </source>
</evidence>
<dbReference type="Proteomes" id="UP000259636">
    <property type="component" value="Chromosome"/>
</dbReference>
<dbReference type="InterPro" id="IPR001867">
    <property type="entry name" value="OmpR/PhoB-type_DNA-bd"/>
</dbReference>
<dbReference type="GO" id="GO:0003677">
    <property type="term" value="F:DNA binding"/>
    <property type="evidence" value="ECO:0007669"/>
    <property type="project" value="UniProtKB-UniRule"/>
</dbReference>
<gene>
    <name evidence="8" type="ORF">D0C37_15065</name>
</gene>
<protein>
    <submittedName>
        <fullName evidence="8">SARP family transcriptional regulator</fullName>
    </submittedName>
</protein>
<evidence type="ECO:0000313" key="8">
    <source>
        <dbReference type="EMBL" id="AXQ55794.1"/>
    </source>
</evidence>
<dbReference type="InterPro" id="IPR005158">
    <property type="entry name" value="BTAD"/>
</dbReference>
<reference evidence="8 9" key="1">
    <citation type="submission" date="2018-08" db="EMBL/GenBank/DDBJ databases">
        <authorList>
            <person name="Ferrada E.E."/>
            <person name="Latorre B.A."/>
        </authorList>
    </citation>
    <scope>NUCLEOTIDE SEQUENCE [LARGE SCALE GENOMIC DNA]</scope>
    <source>
        <strain evidence="8 9">VK-A60T</strain>
    </source>
</reference>
<dbReference type="PANTHER" id="PTHR35807:SF1">
    <property type="entry name" value="TRANSCRIPTIONAL REGULATOR REDD"/>
    <property type="match status" value="1"/>
</dbReference>
<dbReference type="RefSeq" id="WP_117349559.1">
    <property type="nucleotide sequence ID" value="NZ_CP031742.1"/>
</dbReference>
<dbReference type="CDD" id="cd15831">
    <property type="entry name" value="BTAD"/>
    <property type="match status" value="1"/>
</dbReference>
<proteinExistence type="inferred from homology"/>
<keyword evidence="5" id="KW-0804">Transcription</keyword>
<evidence type="ECO:0000256" key="6">
    <source>
        <dbReference type="PROSITE-ProRule" id="PRU01091"/>
    </source>
</evidence>
<dbReference type="EMBL" id="CP031742">
    <property type="protein sequence ID" value="AXQ55794.1"/>
    <property type="molecule type" value="Genomic_DNA"/>
</dbReference>
<dbReference type="SUPFAM" id="SSF46894">
    <property type="entry name" value="C-terminal effector domain of the bipartite response regulators"/>
    <property type="match status" value="1"/>
</dbReference>
<dbReference type="KEGG" id="sky:D0C37_15065"/>
<dbReference type="Pfam" id="PF00486">
    <property type="entry name" value="Trans_reg_C"/>
    <property type="match status" value="1"/>
</dbReference>
<keyword evidence="2" id="KW-0902">Two-component regulatory system</keyword>
<evidence type="ECO:0000313" key="9">
    <source>
        <dbReference type="Proteomes" id="UP000259636"/>
    </source>
</evidence>
<dbReference type="InterPro" id="IPR011990">
    <property type="entry name" value="TPR-like_helical_dom_sf"/>
</dbReference>
<name>A0A385DD13_9ACTN</name>
<dbReference type="InterPro" id="IPR036388">
    <property type="entry name" value="WH-like_DNA-bd_sf"/>
</dbReference>
<evidence type="ECO:0000259" key="7">
    <source>
        <dbReference type="PROSITE" id="PS51755"/>
    </source>
</evidence>
<feature type="domain" description="OmpR/PhoB-type" evidence="7">
    <location>
        <begin position="1"/>
        <end position="93"/>
    </location>
</feature>
<dbReference type="SMART" id="SM01043">
    <property type="entry name" value="BTAD"/>
    <property type="match status" value="1"/>
</dbReference>
<accession>A0A385DD13</accession>
<dbReference type="InterPro" id="IPR051677">
    <property type="entry name" value="AfsR-DnrI-RedD_regulator"/>
</dbReference>
<dbReference type="GeneID" id="300115493"/>
<evidence type="ECO:0000256" key="4">
    <source>
        <dbReference type="ARBA" id="ARBA00023125"/>
    </source>
</evidence>
<keyword evidence="4 6" id="KW-0238">DNA-binding</keyword>
<dbReference type="PANTHER" id="PTHR35807">
    <property type="entry name" value="TRANSCRIPTIONAL REGULATOR REDD-RELATED"/>
    <property type="match status" value="1"/>
</dbReference>
<sequence length="678" mass="71817">MLGPVECRDGAGRPVRLGGPRHREVVARLLVARRRVVPVDRLVADLWEEPPPGATGAVRTFVAELRRALEPGRRPRTPSRLLATEGPGYVLRPDPGADAVDAWHFEAEVARAAGLAPAEAAPVLDAALATWRGPAYADFPGARWAHAERARLAELRLHAVERRADALIRSGAPREAVWDLDAHVAEHPWREDGWHLLATALLRSGRQGDALGVLRRARQVLADQLGADPGPGLARLEREVLRQADHPDEAAPATGDEVWSSAAAAYEGSVPARSPARLEATASLLRELAVTGAGGLDAARRHRAAAVAAAERTGDAELAARVIGVYDVPAVWTRVDDPDAARTVVRAAERVLARLPEDAPETVRARLLASVAVESRGDALAEGALPRAADPPGRAREPWRRRARQAAAEAESAARRLHDASLLAFALNGTFLQSFAHCGQAACRDATGAELVRLARTHGLLGPEVLGRLIRVQALAGLGDLPGADHQATAADHLADRYERPLARVFTTWYRALRTTLATPADLTATEAAEVTEATYAEAVALLPTCGMPGFATGLPALTRLAPVVRAGALPAPEAFTEADWGPYDPWVRPLLLLGDARPDEAREALRTAPRPPHDLMAEPMWCLLARAAALAGDPVLAARAAAALGPAEDQQAGAASGLLTFGPVAEYLAEAWEAAGG</sequence>
<dbReference type="GO" id="GO:0000160">
    <property type="term" value="P:phosphorelay signal transduction system"/>
    <property type="evidence" value="ECO:0007669"/>
    <property type="project" value="UniProtKB-KW"/>
</dbReference>
<dbReference type="InterPro" id="IPR016032">
    <property type="entry name" value="Sig_transdc_resp-reg_C-effctor"/>
</dbReference>
<dbReference type="SUPFAM" id="SSF48452">
    <property type="entry name" value="TPR-like"/>
    <property type="match status" value="1"/>
</dbReference>
<dbReference type="PROSITE" id="PS51755">
    <property type="entry name" value="OMPR_PHOB"/>
    <property type="match status" value="1"/>
</dbReference>